<dbReference type="EMBL" id="LFNG01000010">
    <property type="protein sequence ID" value="KMQ71177.1"/>
    <property type="molecule type" value="Genomic_DNA"/>
</dbReference>
<sequence length="60" mass="7405">MTKSFYFVEKDFLDSLKNLNFAQPNFKKNESAEIIFEKRDIPKFWKRNLRHQKIIVSRRL</sequence>
<dbReference type="PATRIC" id="fig|1304281.5.peg.1790"/>
<accession>A0A0J7IYV8</accession>
<organism evidence="1 2">
    <name type="scientific">Chryseobacterium koreense CCUG 49689</name>
    <dbReference type="NCBI Taxonomy" id="1304281"/>
    <lineage>
        <taxon>Bacteria</taxon>
        <taxon>Pseudomonadati</taxon>
        <taxon>Bacteroidota</taxon>
        <taxon>Flavobacteriia</taxon>
        <taxon>Flavobacteriales</taxon>
        <taxon>Weeksellaceae</taxon>
        <taxon>Chryseobacterium group</taxon>
        <taxon>Chryseobacterium</taxon>
    </lineage>
</organism>
<keyword evidence="2" id="KW-1185">Reference proteome</keyword>
<gene>
    <name evidence="1" type="ORF">ACM44_08340</name>
</gene>
<protein>
    <submittedName>
        <fullName evidence="1">Uncharacterized protein</fullName>
    </submittedName>
</protein>
<dbReference type="Proteomes" id="UP000035900">
    <property type="component" value="Unassembled WGS sequence"/>
</dbReference>
<name>A0A0J7IYV8_9FLAO</name>
<comment type="caution">
    <text evidence="1">The sequence shown here is derived from an EMBL/GenBank/DDBJ whole genome shotgun (WGS) entry which is preliminary data.</text>
</comment>
<evidence type="ECO:0000313" key="1">
    <source>
        <dbReference type="EMBL" id="KMQ71177.1"/>
    </source>
</evidence>
<proteinExistence type="predicted"/>
<dbReference type="STRING" id="1304281.ACM44_08340"/>
<reference evidence="1 2" key="1">
    <citation type="journal article" date="2004" name="Int. J. Syst. Evol. Microbiol.">
        <title>Kaistella koreensis gen. nov., sp. nov., a novel member of the Chryseobacterium-Bergeyella-Riemerella branch.</title>
        <authorList>
            <person name="Kim M.K."/>
            <person name="Im W.T."/>
            <person name="Shin Y.K."/>
            <person name="Lim J.H."/>
            <person name="Kim S.H."/>
            <person name="Lee B.C."/>
            <person name="Park M.Y."/>
            <person name="Lee K.Y."/>
            <person name="Lee S.T."/>
        </authorList>
    </citation>
    <scope>NUCLEOTIDE SEQUENCE [LARGE SCALE GENOMIC DNA]</scope>
    <source>
        <strain evidence="1 2">CCUG 49689</strain>
    </source>
</reference>
<evidence type="ECO:0000313" key="2">
    <source>
        <dbReference type="Proteomes" id="UP000035900"/>
    </source>
</evidence>
<dbReference type="AlphaFoldDB" id="A0A0J7IYV8"/>